<dbReference type="InterPro" id="IPR052399">
    <property type="entry name" value="Phage_Baseplate_Assmbl_Protein"/>
</dbReference>
<dbReference type="InterPro" id="IPR058531">
    <property type="entry name" value="Baseplate_J_M"/>
</dbReference>
<feature type="domain" description="Baseplate protein J-like barrel" evidence="1">
    <location>
        <begin position="100"/>
        <end position="177"/>
    </location>
</feature>
<evidence type="ECO:0000313" key="3">
    <source>
        <dbReference type="EMBL" id="OXM84613.1"/>
    </source>
</evidence>
<keyword evidence="4" id="KW-1185">Reference proteome</keyword>
<dbReference type="Pfam" id="PF26078">
    <property type="entry name" value="Baseplate_J_M"/>
    <property type="match status" value="1"/>
</dbReference>
<dbReference type="InterPro" id="IPR006949">
    <property type="entry name" value="Barrel_Baseplate_J-like"/>
</dbReference>
<dbReference type="Proteomes" id="UP000215509">
    <property type="component" value="Unassembled WGS sequence"/>
</dbReference>
<proteinExistence type="predicted"/>
<feature type="domain" description="Baseplate J-like central" evidence="2">
    <location>
        <begin position="201"/>
        <end position="262"/>
    </location>
</feature>
<dbReference type="OrthoDB" id="9793802at2"/>
<protein>
    <submittedName>
        <fullName evidence="3">Baseplate J family protein</fullName>
    </submittedName>
</protein>
<evidence type="ECO:0000259" key="1">
    <source>
        <dbReference type="Pfam" id="PF04865"/>
    </source>
</evidence>
<dbReference type="PANTHER" id="PTHR37829">
    <property type="entry name" value="PHAGE-LIKE ELEMENT PBSX PROTEIN XKDT"/>
    <property type="match status" value="1"/>
</dbReference>
<name>A0A229UMM2_9BACL</name>
<evidence type="ECO:0000259" key="2">
    <source>
        <dbReference type="Pfam" id="PF26078"/>
    </source>
</evidence>
<organism evidence="3 4">
    <name type="scientific">Paenibacillus rigui</name>
    <dbReference type="NCBI Taxonomy" id="554312"/>
    <lineage>
        <taxon>Bacteria</taxon>
        <taxon>Bacillati</taxon>
        <taxon>Bacillota</taxon>
        <taxon>Bacilli</taxon>
        <taxon>Bacillales</taxon>
        <taxon>Paenibacillaceae</taxon>
        <taxon>Paenibacillus</taxon>
    </lineage>
</organism>
<comment type="caution">
    <text evidence="3">The sequence shown here is derived from an EMBL/GenBank/DDBJ whole genome shotgun (WGS) entry which is preliminary data.</text>
</comment>
<sequence>MIQFPSKDEITQVLVTNLLGSGKTISDLPNQWVIKSLIIGLREAIYMFIVTLKLVYDQLTATRAKGTKLEEIGYETGVDKKQATKAVHQVTLKKSSPVAADTPVPDLFLVTTTPAGNSPPVQFRVVTGQNAFIPVGQSQVNVLVECTQSGIVGNVPSGSIDLVAQAGFDSVAGSTLTTAGTDIEDEEAYRKRILERKRNPPRGGTKADYKIWAESVEGVLTALVLPRNRGNGTVDIVITGVNGVPDQSLIDDCQDYIDSLTPADIADGGVQVIAPTTVPINITLSGCVWADGITTAIGSPIVQAAISQYIINQANTDRIVRFMDIIATAKTAHDATDITNKPVLVDFVMNTPTSNRVLGNVEMAVPGTINIS</sequence>
<accession>A0A229UMM2</accession>
<evidence type="ECO:0000313" key="4">
    <source>
        <dbReference type="Proteomes" id="UP000215509"/>
    </source>
</evidence>
<reference evidence="3 4" key="1">
    <citation type="submission" date="2017-07" db="EMBL/GenBank/DDBJ databases">
        <title>Genome sequencing and assembly of Paenibacillus rigui.</title>
        <authorList>
            <person name="Mayilraj S."/>
        </authorList>
    </citation>
    <scope>NUCLEOTIDE SEQUENCE [LARGE SCALE GENOMIC DNA]</scope>
    <source>
        <strain evidence="3 4">JCM 16352</strain>
    </source>
</reference>
<dbReference type="PANTHER" id="PTHR37829:SF3">
    <property type="entry name" value="PROTEIN JAYE-RELATED"/>
    <property type="match status" value="1"/>
</dbReference>
<gene>
    <name evidence="3" type="ORF">CF651_19090</name>
</gene>
<dbReference type="AlphaFoldDB" id="A0A229UMM2"/>
<dbReference type="RefSeq" id="WP_094016469.1">
    <property type="nucleotide sequence ID" value="NZ_NMQW01000027.1"/>
</dbReference>
<dbReference type="Pfam" id="PF04865">
    <property type="entry name" value="Baseplate_J"/>
    <property type="match status" value="1"/>
</dbReference>
<dbReference type="EMBL" id="NMQW01000027">
    <property type="protein sequence ID" value="OXM84613.1"/>
    <property type="molecule type" value="Genomic_DNA"/>
</dbReference>